<evidence type="ECO:0000259" key="1">
    <source>
        <dbReference type="PROSITE" id="PS51184"/>
    </source>
</evidence>
<evidence type="ECO:0000313" key="2">
    <source>
        <dbReference type="EMBL" id="KIY66069.1"/>
    </source>
</evidence>
<dbReference type="PANTHER" id="PTHR12461:SF94">
    <property type="entry name" value="JMJC DOMAIN-CONTAINING PROTEIN"/>
    <property type="match status" value="1"/>
</dbReference>
<organism evidence="2 3">
    <name type="scientific">Cylindrobasidium torrendii FP15055 ss-10</name>
    <dbReference type="NCBI Taxonomy" id="1314674"/>
    <lineage>
        <taxon>Eukaryota</taxon>
        <taxon>Fungi</taxon>
        <taxon>Dikarya</taxon>
        <taxon>Basidiomycota</taxon>
        <taxon>Agaricomycotina</taxon>
        <taxon>Agaricomycetes</taxon>
        <taxon>Agaricomycetidae</taxon>
        <taxon>Agaricales</taxon>
        <taxon>Marasmiineae</taxon>
        <taxon>Physalacriaceae</taxon>
        <taxon>Cylindrobasidium</taxon>
    </lineage>
</organism>
<dbReference type="SMART" id="SM00558">
    <property type="entry name" value="JmjC"/>
    <property type="match status" value="1"/>
</dbReference>
<dbReference type="SUPFAM" id="SSF51197">
    <property type="entry name" value="Clavaminate synthase-like"/>
    <property type="match status" value="1"/>
</dbReference>
<dbReference type="Proteomes" id="UP000054007">
    <property type="component" value="Unassembled WGS sequence"/>
</dbReference>
<evidence type="ECO:0000313" key="3">
    <source>
        <dbReference type="Proteomes" id="UP000054007"/>
    </source>
</evidence>
<dbReference type="InterPro" id="IPR041667">
    <property type="entry name" value="Cupin_8"/>
</dbReference>
<sequence length="365" mass="40266">MAARDSTRQDARQLLAVLAGDAYTTLSSVHGASTLCWRQYSADAFTLQSLTTDDEVNAISILDRCIITTGGASRLDLIHELIVRYQHKLPASLPSDPADFAIESSSSPLLASSSHPVLSLPVPPTFSAFVARHCNAPFVSRGHASDWPALTEHPWRSPAYLLSASGPARIVPVEVGADYRSVNWKQELMAWDKFLHSLRHPEGDPIYLAQHNLFTQFPALQSDIIVPDYAYASPPSPKDYPAYRPPGNEDQLVLNAWLGPKGTMSPAHTDPYFNLYTQVVGRKTVWLAPPTCSQDMSASTDQMLGNTSVVDVFASLDKLDEAFVERVVPQAMHITLEPGDTLFFPPGWWHAMRAEDVSFSVSMWF</sequence>
<dbReference type="EMBL" id="KN880567">
    <property type="protein sequence ID" value="KIY66069.1"/>
    <property type="molecule type" value="Genomic_DNA"/>
</dbReference>
<dbReference type="Pfam" id="PF13621">
    <property type="entry name" value="Cupin_8"/>
    <property type="match status" value="1"/>
</dbReference>
<gene>
    <name evidence="2" type="ORF">CYLTODRAFT_355699</name>
</gene>
<accession>A0A0D7B7A6</accession>
<dbReference type="Gene3D" id="2.60.120.650">
    <property type="entry name" value="Cupin"/>
    <property type="match status" value="1"/>
</dbReference>
<dbReference type="PROSITE" id="PS51184">
    <property type="entry name" value="JMJC"/>
    <property type="match status" value="1"/>
</dbReference>
<dbReference type="AlphaFoldDB" id="A0A0D7B7A6"/>
<dbReference type="OrthoDB" id="47172at2759"/>
<protein>
    <submittedName>
        <fullName evidence="2">Clavaminate synthase-like protein</fullName>
    </submittedName>
</protein>
<dbReference type="PANTHER" id="PTHR12461">
    <property type="entry name" value="HYPOXIA-INDUCIBLE FACTOR 1 ALPHA INHIBITOR-RELATED"/>
    <property type="match status" value="1"/>
</dbReference>
<keyword evidence="3" id="KW-1185">Reference proteome</keyword>
<name>A0A0D7B7A6_9AGAR</name>
<reference evidence="2 3" key="1">
    <citation type="journal article" date="2015" name="Fungal Genet. Biol.">
        <title>Evolution of novel wood decay mechanisms in Agaricales revealed by the genome sequences of Fistulina hepatica and Cylindrobasidium torrendii.</title>
        <authorList>
            <person name="Floudas D."/>
            <person name="Held B.W."/>
            <person name="Riley R."/>
            <person name="Nagy L.G."/>
            <person name="Koehler G."/>
            <person name="Ransdell A.S."/>
            <person name="Younus H."/>
            <person name="Chow J."/>
            <person name="Chiniquy J."/>
            <person name="Lipzen A."/>
            <person name="Tritt A."/>
            <person name="Sun H."/>
            <person name="Haridas S."/>
            <person name="LaButti K."/>
            <person name="Ohm R.A."/>
            <person name="Kues U."/>
            <person name="Blanchette R.A."/>
            <person name="Grigoriev I.V."/>
            <person name="Minto R.E."/>
            <person name="Hibbett D.S."/>
        </authorList>
    </citation>
    <scope>NUCLEOTIDE SEQUENCE [LARGE SCALE GENOMIC DNA]</scope>
    <source>
        <strain evidence="2 3">FP15055 ss-10</strain>
    </source>
</reference>
<dbReference type="STRING" id="1314674.A0A0D7B7A6"/>
<feature type="domain" description="JmjC" evidence="1">
    <location>
        <begin position="206"/>
        <end position="365"/>
    </location>
</feature>
<proteinExistence type="predicted"/>
<dbReference type="InterPro" id="IPR003347">
    <property type="entry name" value="JmjC_dom"/>
</dbReference>